<organism evidence="2 3">
    <name type="scientific">Hirsutella minnesotensis 3608</name>
    <dbReference type="NCBI Taxonomy" id="1043627"/>
    <lineage>
        <taxon>Eukaryota</taxon>
        <taxon>Fungi</taxon>
        <taxon>Dikarya</taxon>
        <taxon>Ascomycota</taxon>
        <taxon>Pezizomycotina</taxon>
        <taxon>Sordariomycetes</taxon>
        <taxon>Hypocreomycetidae</taxon>
        <taxon>Hypocreales</taxon>
        <taxon>Ophiocordycipitaceae</taxon>
        <taxon>Hirsutella</taxon>
    </lineage>
</organism>
<proteinExistence type="predicted"/>
<evidence type="ECO:0000256" key="1">
    <source>
        <dbReference type="SAM" id="MobiDB-lite"/>
    </source>
</evidence>
<feature type="compositionally biased region" description="Low complexity" evidence="1">
    <location>
        <begin position="43"/>
        <end position="53"/>
    </location>
</feature>
<evidence type="ECO:0000313" key="3">
    <source>
        <dbReference type="Proteomes" id="UP000054481"/>
    </source>
</evidence>
<feature type="compositionally biased region" description="Basic and acidic residues" evidence="1">
    <location>
        <begin position="80"/>
        <end position="91"/>
    </location>
</feature>
<feature type="compositionally biased region" description="Acidic residues" evidence="1">
    <location>
        <begin position="345"/>
        <end position="354"/>
    </location>
</feature>
<feature type="region of interest" description="Disordered" evidence="1">
    <location>
        <begin position="43"/>
        <end position="171"/>
    </location>
</feature>
<feature type="compositionally biased region" description="Basic and acidic residues" evidence="1">
    <location>
        <begin position="1367"/>
        <end position="1378"/>
    </location>
</feature>
<dbReference type="OrthoDB" id="5423926at2759"/>
<feature type="compositionally biased region" description="Polar residues" evidence="1">
    <location>
        <begin position="733"/>
        <end position="746"/>
    </location>
</feature>
<feature type="compositionally biased region" description="Basic and acidic residues" evidence="1">
    <location>
        <begin position="562"/>
        <end position="580"/>
    </location>
</feature>
<feature type="compositionally biased region" description="Polar residues" evidence="1">
    <location>
        <begin position="1183"/>
        <end position="1194"/>
    </location>
</feature>
<feature type="compositionally biased region" description="Basic and acidic residues" evidence="1">
    <location>
        <begin position="241"/>
        <end position="254"/>
    </location>
</feature>
<feature type="region of interest" description="Disordered" evidence="1">
    <location>
        <begin position="919"/>
        <end position="1477"/>
    </location>
</feature>
<feature type="compositionally biased region" description="Polar residues" evidence="1">
    <location>
        <begin position="1418"/>
        <end position="1436"/>
    </location>
</feature>
<feature type="compositionally biased region" description="Polar residues" evidence="1">
    <location>
        <begin position="284"/>
        <end position="295"/>
    </location>
</feature>
<dbReference type="EMBL" id="KQ030514">
    <property type="protein sequence ID" value="KJZ75958.1"/>
    <property type="molecule type" value="Genomic_DNA"/>
</dbReference>
<feature type="compositionally biased region" description="Basic residues" evidence="1">
    <location>
        <begin position="319"/>
        <end position="328"/>
    </location>
</feature>
<feature type="compositionally biased region" description="Acidic residues" evidence="1">
    <location>
        <begin position="836"/>
        <end position="845"/>
    </location>
</feature>
<sequence length="1491" mass="160716">MPSLTKRRSASMQPLTRETANPNAATAAASAFLNRDPNMSLSSAAAAAALRARPTTPTNVAEVQSKRAHRRSPSLSSQSSRDRLSHREVRRTPSVGSMAERTFRSRSSSRSPAPRERNVPPVPTLPHIDRAAANKTASGGRPRAASVQTQPFKTASERMRDGQHSSWFGGATAGDVKNVRKSDVMARSASVAAPEPRAGSVSPSINFSYPRAKTHSPSPSFDDQTLIYDPNSRRMVTRGELLARSHDIPEFTERPKKKKQEVGRAGSHLSRGTVGRTQAPALEASQSQLAEQQRQPLEETPVSEQQVSAPANLPQEPAKKRKKKKKKQAIVSKQTPIVAPAAARDEEEMTEDDMPPPASNSSNAVEGPDNMAQEEEEERLALPQDASAASTRPEPGNGPSNGDARKPESKRLGSTRLTRESSASPARSARFATNTEQLLIRHEPPPRSVSPKKSAMKLSSQRDMWPDEDESEAEGRCLSPQQPEESSVARKKRVRVSWDDNKTVVVGESNQPHDADVPFVPSPQARKPWHSIVTKYTKKDAVNLSEDETMSPRPALPLFGSVREKRTKETEERPLVRPLERSASMHASSETGARPDIGQSSDAVIGAAITQDQASRNAANISKYREPLPPVTSADGNSKGLNPVESSDDDLDSDYTEHEDVVGPTPPKTSESHVLEPPVTEPPASKPHSPEPVTSEVLASEPRVSDSVNPEPDTSEPPASEPNFLVKDKSDAGSHTNEAMPTTGLSGPSPGSEDRKNSASSVEKLSVPGRFPVDNDSPVREAAGYPLFEPSTAANDVAVTQPSRSTEPAIAPGGGAMEDIVEEEEDTDRCSVYSDAYEDPADADGDGFLSLDAVVESPPPNKVSKTARERAQSPVAEDEADKESRPPRSRKQEPPRPINDWENAKAYWRSLSADERRQLEYEALSEASEDEDEEPTPPRKARHTKSRSEPSNSPLQDPYERSYQIKPGTKWSGDISADDSKKRHTVAANQPGPRSAGGSKFRHSMRGDQLGTTARASGEQAGGMKKSLRGSTPQTMANTNGATRKTQQPASQAGAAAAAGGASMRKSMRPGGYNGEANGARPALSQTGRPASYQSLQSNRPVKMHKQNLSVEDLRGGIRPSLRRRGSDDSVSSFTRSRATSTGGHGFRMSMRASMPEPVSGATRSSGRFSLRSMSPPAFPIGSFTSAPATPSSLGSGGRMRNSLRTDPAPTSPIARLSPFKRSPGGRKGVKSKSSSRFADSSDEDDAGPSIFSSRFADSSDEEEVPRPRFKAKGMVKTMRGASQPLPTLSQMRHDMDHQSLRGASGNDRSSSLHRSGSGRGTLVPLPPPIPDDEVVRPSSRRGSLMSILRRKKDTSGKISRSAGESGARRDTNLERSTEQLGAIRSNGSHQRGPSWPLPDEEDEDEEEEESVEEPSRDQQQPLAAGQTRPSTSGGPASSIGAKIPFHRRNTSQGMTGLGHERQDGDALDQALPPPKKKKFGALRKMFGIHD</sequence>
<feature type="compositionally biased region" description="Polar residues" evidence="1">
    <location>
        <begin position="1029"/>
        <end position="1051"/>
    </location>
</feature>
<evidence type="ECO:0000313" key="2">
    <source>
        <dbReference type="EMBL" id="KJZ75958.1"/>
    </source>
</evidence>
<feature type="compositionally biased region" description="Polar residues" evidence="1">
    <location>
        <begin position="792"/>
        <end position="806"/>
    </location>
</feature>
<feature type="compositionally biased region" description="Polar residues" evidence="1">
    <location>
        <begin position="1084"/>
        <end position="1100"/>
    </location>
</feature>
<feature type="compositionally biased region" description="Basic and acidic residues" evidence="1">
    <location>
        <begin position="882"/>
        <end position="894"/>
    </location>
</feature>
<feature type="region of interest" description="Disordered" evidence="1">
    <location>
        <begin position="1"/>
        <end position="31"/>
    </location>
</feature>
<protein>
    <submittedName>
        <fullName evidence="2">Uncharacterized protein</fullName>
    </submittedName>
</protein>
<feature type="compositionally biased region" description="Polar residues" evidence="1">
    <location>
        <begin position="610"/>
        <end position="620"/>
    </location>
</feature>
<dbReference type="Proteomes" id="UP000054481">
    <property type="component" value="Unassembled WGS sequence"/>
</dbReference>
<reference evidence="2 3" key="1">
    <citation type="journal article" date="2014" name="Genome Biol. Evol.">
        <title>Comparative genomics and transcriptomics analyses reveal divergent lifestyle features of nematode endoparasitic fungus Hirsutella minnesotensis.</title>
        <authorList>
            <person name="Lai Y."/>
            <person name="Liu K."/>
            <person name="Zhang X."/>
            <person name="Zhang X."/>
            <person name="Li K."/>
            <person name="Wang N."/>
            <person name="Shu C."/>
            <person name="Wu Y."/>
            <person name="Wang C."/>
            <person name="Bushley K.E."/>
            <person name="Xiang M."/>
            <person name="Liu X."/>
        </authorList>
    </citation>
    <scope>NUCLEOTIDE SEQUENCE [LARGE SCALE GENOMIC DNA]</scope>
    <source>
        <strain evidence="2 3">3608</strain>
    </source>
</reference>
<feature type="region of interest" description="Disordered" evidence="1">
    <location>
        <begin position="240"/>
        <end position="525"/>
    </location>
</feature>
<accession>A0A0F7ZV42</accession>
<feature type="region of interest" description="Disordered" evidence="1">
    <location>
        <begin position="544"/>
        <end position="903"/>
    </location>
</feature>
<name>A0A0F7ZV42_9HYPO</name>
<feature type="compositionally biased region" description="Polar residues" evidence="1">
    <location>
        <begin position="1129"/>
        <end position="1142"/>
    </location>
</feature>
<feature type="region of interest" description="Disordered" evidence="1">
    <location>
        <begin position="190"/>
        <end position="226"/>
    </location>
</feature>
<feature type="compositionally biased region" description="Low complexity" evidence="1">
    <location>
        <begin position="420"/>
        <end position="432"/>
    </location>
</feature>
<gene>
    <name evidence="2" type="ORF">HIM_04782</name>
</gene>
<feature type="compositionally biased region" description="Low complexity" evidence="1">
    <location>
        <begin position="1053"/>
        <end position="1062"/>
    </location>
</feature>
<feature type="compositionally biased region" description="Low complexity" evidence="1">
    <location>
        <begin position="19"/>
        <end position="31"/>
    </location>
</feature>
<keyword evidence="3" id="KW-1185">Reference proteome</keyword>
<feature type="compositionally biased region" description="Acidic residues" evidence="1">
    <location>
        <begin position="1399"/>
        <end position="1413"/>
    </location>
</feature>